<dbReference type="AlphaFoldDB" id="A0A0R3UMW8"/>
<accession>A0A0R3UMW8</accession>
<keyword evidence="2" id="KW-0813">Transport</keyword>
<dbReference type="OrthoDB" id="10255285at2759"/>
<keyword evidence="5" id="KW-1185">Reference proteome</keyword>
<name>A0A0R3UMW8_MESCO</name>
<reference evidence="4 5" key="2">
    <citation type="submission" date="2018-10" db="EMBL/GenBank/DDBJ databases">
        <authorList>
            <consortium name="Pathogen Informatics"/>
        </authorList>
    </citation>
    <scope>NUCLEOTIDE SEQUENCE [LARGE SCALE GENOMIC DNA]</scope>
</reference>
<dbReference type="SUPFAM" id="SSF55724">
    <property type="entry name" value="Mog1p/PsbP-like"/>
    <property type="match status" value="1"/>
</dbReference>
<dbReference type="Pfam" id="PF04603">
    <property type="entry name" value="Mog1"/>
    <property type="match status" value="1"/>
</dbReference>
<evidence type="ECO:0000256" key="2">
    <source>
        <dbReference type="ARBA" id="ARBA00022448"/>
    </source>
</evidence>
<evidence type="ECO:0000313" key="5">
    <source>
        <dbReference type="Proteomes" id="UP000267029"/>
    </source>
</evidence>
<dbReference type="Gene3D" id="3.40.1000.10">
    <property type="entry name" value="Mog1/PsbP, alpha/beta/alpha sandwich"/>
    <property type="match status" value="1"/>
</dbReference>
<organism evidence="6">
    <name type="scientific">Mesocestoides corti</name>
    <name type="common">Flatworm</name>
    <dbReference type="NCBI Taxonomy" id="53468"/>
    <lineage>
        <taxon>Eukaryota</taxon>
        <taxon>Metazoa</taxon>
        <taxon>Spiralia</taxon>
        <taxon>Lophotrochozoa</taxon>
        <taxon>Platyhelminthes</taxon>
        <taxon>Cestoda</taxon>
        <taxon>Eucestoda</taxon>
        <taxon>Cyclophyllidea</taxon>
        <taxon>Mesocestoididae</taxon>
        <taxon>Mesocestoides</taxon>
    </lineage>
</organism>
<dbReference type="GO" id="GO:0031267">
    <property type="term" value="F:small GTPase binding"/>
    <property type="evidence" value="ECO:0007669"/>
    <property type="project" value="TreeGrafter"/>
</dbReference>
<dbReference type="InterPro" id="IPR007681">
    <property type="entry name" value="Mog1"/>
</dbReference>
<sequence>MEAITGLIQKGLFGGAFQISLPSSAQDVSLFRQVPDNQEVFVNPSNEQSITIDILEAVTPNDLAAAVVAHFEDTVECNSASSSAVESIEVQSNPDGPPAVLLRGWQKVSKFNQAQEDHVAITIMLYRFLDHSADVLVCFNNPAVSQQQSGTSGFWRDEDVNSCLRSLRLIDPRIFG</sequence>
<reference evidence="6" key="1">
    <citation type="submission" date="2017-02" db="UniProtKB">
        <authorList>
            <consortium name="WormBaseParasite"/>
        </authorList>
    </citation>
    <scope>IDENTIFICATION</scope>
</reference>
<dbReference type="InterPro" id="IPR016123">
    <property type="entry name" value="Mog1/PsbP_a/b/a-sand"/>
</dbReference>
<keyword evidence="3" id="KW-0653">Protein transport</keyword>
<comment type="similarity">
    <text evidence="1">Belongs to the MOG1 family.</text>
</comment>
<dbReference type="EMBL" id="UXSR01005643">
    <property type="protein sequence ID" value="VDD83108.1"/>
    <property type="molecule type" value="Genomic_DNA"/>
</dbReference>
<evidence type="ECO:0000313" key="6">
    <source>
        <dbReference type="WBParaSite" id="MCOS_0000911001-mRNA-1"/>
    </source>
</evidence>
<dbReference type="GO" id="GO:0005085">
    <property type="term" value="F:guanyl-nucleotide exchange factor activity"/>
    <property type="evidence" value="ECO:0007669"/>
    <property type="project" value="TreeGrafter"/>
</dbReference>
<proteinExistence type="inferred from homology"/>
<dbReference type="Proteomes" id="UP000267029">
    <property type="component" value="Unassembled WGS sequence"/>
</dbReference>
<dbReference type="GO" id="GO:0006606">
    <property type="term" value="P:protein import into nucleus"/>
    <property type="evidence" value="ECO:0007669"/>
    <property type="project" value="TreeGrafter"/>
</dbReference>
<evidence type="ECO:0000256" key="3">
    <source>
        <dbReference type="ARBA" id="ARBA00022927"/>
    </source>
</evidence>
<dbReference type="PANTHER" id="PTHR15837">
    <property type="entry name" value="RAN GUANINE NUCLEOTIDE RELEASE FACTOR"/>
    <property type="match status" value="1"/>
</dbReference>
<evidence type="ECO:0000313" key="4">
    <source>
        <dbReference type="EMBL" id="VDD83108.1"/>
    </source>
</evidence>
<protein>
    <submittedName>
        <fullName evidence="6">Ran guanine nucleotide release factor</fullName>
    </submittedName>
</protein>
<gene>
    <name evidence="4" type="ORF">MCOS_LOCUS9111</name>
</gene>
<dbReference type="WBParaSite" id="MCOS_0000911001-mRNA-1">
    <property type="protein sequence ID" value="MCOS_0000911001-mRNA-1"/>
    <property type="gene ID" value="MCOS_0000911001"/>
</dbReference>
<dbReference type="PANTHER" id="PTHR15837:SF0">
    <property type="entry name" value="RAN GUANINE NUCLEOTIDE RELEASE FACTOR"/>
    <property type="match status" value="1"/>
</dbReference>
<evidence type="ECO:0000256" key="1">
    <source>
        <dbReference type="ARBA" id="ARBA00010307"/>
    </source>
</evidence>
<dbReference type="GO" id="GO:0005634">
    <property type="term" value="C:nucleus"/>
    <property type="evidence" value="ECO:0007669"/>
    <property type="project" value="TreeGrafter"/>
</dbReference>
<dbReference type="STRING" id="53468.A0A0R3UMW8"/>